<evidence type="ECO:0000256" key="2">
    <source>
        <dbReference type="PROSITE-ProRule" id="PRU00591"/>
    </source>
</evidence>
<keyword evidence="1" id="KW-0677">Repeat</keyword>
<keyword evidence="5" id="KW-1185">Reference proteome</keyword>
<feature type="repeat" description="Cell wall-binding" evidence="2">
    <location>
        <begin position="956"/>
        <end position="975"/>
    </location>
</feature>
<dbReference type="AlphaFoldDB" id="A0A4S2F3N7"/>
<evidence type="ECO:0000313" key="4">
    <source>
        <dbReference type="EMBL" id="TGY63072.1"/>
    </source>
</evidence>
<keyword evidence="3" id="KW-0732">Signal</keyword>
<evidence type="ECO:0000313" key="5">
    <source>
        <dbReference type="Proteomes" id="UP000310263"/>
    </source>
</evidence>
<dbReference type="GO" id="GO:0016805">
    <property type="term" value="F:dipeptidase activity"/>
    <property type="evidence" value="ECO:0007669"/>
    <property type="project" value="InterPro"/>
</dbReference>
<evidence type="ECO:0000256" key="3">
    <source>
        <dbReference type="SAM" id="SignalP"/>
    </source>
</evidence>
<dbReference type="Pfam" id="PF03577">
    <property type="entry name" value="Peptidase_C69"/>
    <property type="match status" value="1"/>
</dbReference>
<accession>A0A4S2F3N7</accession>
<dbReference type="EMBL" id="SRYE01000001">
    <property type="protein sequence ID" value="TGY63072.1"/>
    <property type="molecule type" value="Genomic_DNA"/>
</dbReference>
<proteinExistence type="predicted"/>
<protein>
    <submittedName>
        <fullName evidence="4">Uncharacterized protein</fullName>
    </submittedName>
</protein>
<dbReference type="GO" id="GO:0006508">
    <property type="term" value="P:proteolysis"/>
    <property type="evidence" value="ECO:0007669"/>
    <property type="project" value="InterPro"/>
</dbReference>
<feature type="signal peptide" evidence="3">
    <location>
        <begin position="1"/>
        <end position="31"/>
    </location>
</feature>
<dbReference type="Gene3D" id="2.10.270.10">
    <property type="entry name" value="Cholin Binding"/>
    <property type="match status" value="7"/>
</dbReference>
<feature type="chain" id="PRO_5020641701" evidence="3">
    <location>
        <begin position="32"/>
        <end position="994"/>
    </location>
</feature>
<feature type="repeat" description="Cell wall-binding" evidence="2">
    <location>
        <begin position="705"/>
        <end position="724"/>
    </location>
</feature>
<dbReference type="InterPro" id="IPR005322">
    <property type="entry name" value="Peptidase_C69"/>
</dbReference>
<dbReference type="Gene3D" id="3.60.60.10">
    <property type="entry name" value="Penicillin V Acylase, Chain A"/>
    <property type="match status" value="1"/>
</dbReference>
<evidence type="ECO:0000256" key="1">
    <source>
        <dbReference type="ARBA" id="ARBA00022737"/>
    </source>
</evidence>
<dbReference type="PROSITE" id="PS51170">
    <property type="entry name" value="CW"/>
    <property type="match status" value="5"/>
</dbReference>
<comment type="caution">
    <text evidence="4">The sequence shown here is derived from an EMBL/GenBank/DDBJ whole genome shotgun (WGS) entry which is preliminary data.</text>
</comment>
<name>A0A4S2F3N7_9ACTN</name>
<feature type="repeat" description="Cell wall-binding" evidence="2">
    <location>
        <begin position="647"/>
        <end position="666"/>
    </location>
</feature>
<dbReference type="InterPro" id="IPR018337">
    <property type="entry name" value="Cell_wall/Cho-bd_repeat"/>
</dbReference>
<organism evidence="4 5">
    <name type="scientific">Muricaecibacterium torontonense</name>
    <dbReference type="NCBI Taxonomy" id="3032871"/>
    <lineage>
        <taxon>Bacteria</taxon>
        <taxon>Bacillati</taxon>
        <taxon>Actinomycetota</taxon>
        <taxon>Coriobacteriia</taxon>
        <taxon>Coriobacteriales</taxon>
        <taxon>Atopobiaceae</taxon>
        <taxon>Muricaecibacterium</taxon>
    </lineage>
</organism>
<feature type="repeat" description="Cell wall-binding" evidence="2">
    <location>
        <begin position="806"/>
        <end position="825"/>
    </location>
</feature>
<dbReference type="SUPFAM" id="SSF69360">
    <property type="entry name" value="Cell wall binding repeat"/>
    <property type="match status" value="4"/>
</dbReference>
<dbReference type="Proteomes" id="UP000310263">
    <property type="component" value="Unassembled WGS sequence"/>
</dbReference>
<feature type="repeat" description="Cell wall-binding" evidence="2">
    <location>
        <begin position="848"/>
        <end position="867"/>
    </location>
</feature>
<dbReference type="Pfam" id="PF19127">
    <property type="entry name" value="Choline_bind_3"/>
    <property type="match status" value="4"/>
</dbReference>
<reference evidence="4 5" key="1">
    <citation type="submission" date="2019-04" db="EMBL/GenBank/DDBJ databases">
        <title>Microbes associate with the intestines of laboratory mice.</title>
        <authorList>
            <person name="Navarre W."/>
            <person name="Wong E."/>
            <person name="Huang K."/>
            <person name="Tropini C."/>
            <person name="Ng K."/>
            <person name="Yu B."/>
        </authorList>
    </citation>
    <scope>NUCLEOTIDE SEQUENCE [LARGE SCALE GENOMIC DNA]</scope>
    <source>
        <strain evidence="4 5">NM07_P-09</strain>
    </source>
</reference>
<gene>
    <name evidence="4" type="ORF">E5334_00710</name>
</gene>
<dbReference type="Pfam" id="PF01473">
    <property type="entry name" value="Choline_bind_1"/>
    <property type="match status" value="5"/>
</dbReference>
<dbReference type="GO" id="GO:0070004">
    <property type="term" value="F:cysteine-type exopeptidase activity"/>
    <property type="evidence" value="ECO:0007669"/>
    <property type="project" value="InterPro"/>
</dbReference>
<sequence>MPMKTRWFNKAMTGLALGAAAIMALPVNALACTQVWMPNTYTKEANTWYAGRAEDTAARQAKIFGVEPRHEAGFVYQSNENGDFAEGDNFQWTSDTPTYRYTYVRDRGDNGWEGAKNAYSAAGINEWGVSCSATLSTYPSSEIRALDPAVDSGVGEFNYVALALGQNKTAKDAVAFLGSLVDKYGSCSSDQLIISDAHESWMFSVVSGHQWLGFQLPEDKASVNPNMGSLTYPEDLDLSDAAKCLHSKDLVEMPKKAGVLKYFEGADGKPDETKPDIASTYARADEGAGQFSRFVIGRAYFDGLDGVDYYVSGGRILDVTDGRTLFFTPGKGDWTTTDMIRSLAARADTVTGLKKGVANTVTGVGRQDSLETHMFEINRVASADASKEDTAEATVEWLALNRDDFSLAVPSFGGLMTEVNPRYGTQDLDLTHQGGGGRDNLAEALKAGPWDYYMPYVMMDVNTICNADREQVGETVHSYIRALQDNFVTQNEEVKTYVRGLSGEAQTAAANLANSVATEQAHAKYMTLLTELRTWHNGDQKTPFVPSDYDTSTQGIKTPMTYSAEVKTPLAAADGVVAGAANRWVVLRETVDGAQVLKQVHVDADGKIQTGLQKIDGIDFVMGEDGTVQTGFVKVGDKTYYAAPEAKTGWQTIDGKDYYFGTDGVMATGKQTIDGKNYLFDANGVSQTGWQKDGDKTSYYSPDMATGWKEIDGKTYYFGDDGAMKTGITKVGDKTYNLGDDGAMKTGVYTVDGKLMAFGEDGAQATGWVTVDETPYYLPEDGSKVDPGWQKMDGTWYLFGENNAAKTDWQAVGGKWYLMDEDGSMLSGWQKDGDTWYLLGGAEDGAMKTGWQKVGGTWYLLDGSGAMKTGWQAANGKWYLLGGADDGAMKAGWQKVGGTWYLLGGADDGAMKSGWQLVNGKWYYLGGSNDGAMKTGWQAVNGSWYLLGGADDGAMKTGWQIDNGKLYLLRSDGSMVSNTRIGGFTIGADGAVRF</sequence>